<feature type="compositionally biased region" description="Polar residues" evidence="1">
    <location>
        <begin position="54"/>
        <end position="90"/>
    </location>
</feature>
<feature type="region of interest" description="Disordered" evidence="1">
    <location>
        <begin position="1"/>
        <end position="101"/>
    </location>
</feature>
<evidence type="ECO:0000256" key="1">
    <source>
        <dbReference type="SAM" id="MobiDB-lite"/>
    </source>
</evidence>
<name>A0A822Z8V6_NELNU</name>
<dbReference type="AlphaFoldDB" id="A0A822Z8V6"/>
<feature type="compositionally biased region" description="Basic and acidic residues" evidence="1">
    <location>
        <begin position="39"/>
        <end position="53"/>
    </location>
</feature>
<dbReference type="Proteomes" id="UP000607653">
    <property type="component" value="Unassembled WGS sequence"/>
</dbReference>
<protein>
    <submittedName>
        <fullName evidence="2">Uncharacterized protein</fullName>
    </submittedName>
</protein>
<gene>
    <name evidence="2" type="ORF">HUJ06_015326</name>
</gene>
<accession>A0A822Z8V6</accession>
<comment type="caution">
    <text evidence="2">The sequence shown here is derived from an EMBL/GenBank/DDBJ whole genome shotgun (WGS) entry which is preliminary data.</text>
</comment>
<sequence length="128" mass="13944">MVREFGVTDPPPPPIFTLEDRADFSPISGVTDYSISPETKSEMRTLRDSHRDSNSPLRSKSEASTSFALVGGQQVQQTPTSSSWLSPTKSGSEHDKKGKGSPVEAWYNWRFNYASSTKGSCKVGVAGE</sequence>
<keyword evidence="3" id="KW-1185">Reference proteome</keyword>
<evidence type="ECO:0000313" key="3">
    <source>
        <dbReference type="Proteomes" id="UP000607653"/>
    </source>
</evidence>
<reference evidence="2 3" key="1">
    <citation type="journal article" date="2020" name="Mol. Biol. Evol.">
        <title>Distinct Expression and Methylation Patterns for Genes with Different Fates following a Single Whole-Genome Duplication in Flowering Plants.</title>
        <authorList>
            <person name="Shi T."/>
            <person name="Rahmani R.S."/>
            <person name="Gugger P.F."/>
            <person name="Wang M."/>
            <person name="Li H."/>
            <person name="Zhang Y."/>
            <person name="Li Z."/>
            <person name="Wang Q."/>
            <person name="Van de Peer Y."/>
            <person name="Marchal K."/>
            <person name="Chen J."/>
        </authorList>
    </citation>
    <scope>NUCLEOTIDE SEQUENCE [LARGE SCALE GENOMIC DNA]</scope>
    <source>
        <tissue evidence="2">Leaf</tissue>
    </source>
</reference>
<dbReference type="EMBL" id="DUZY01000005">
    <property type="protein sequence ID" value="DAD41003.1"/>
    <property type="molecule type" value="Genomic_DNA"/>
</dbReference>
<organism evidence="2 3">
    <name type="scientific">Nelumbo nucifera</name>
    <name type="common">Sacred lotus</name>
    <dbReference type="NCBI Taxonomy" id="4432"/>
    <lineage>
        <taxon>Eukaryota</taxon>
        <taxon>Viridiplantae</taxon>
        <taxon>Streptophyta</taxon>
        <taxon>Embryophyta</taxon>
        <taxon>Tracheophyta</taxon>
        <taxon>Spermatophyta</taxon>
        <taxon>Magnoliopsida</taxon>
        <taxon>Proteales</taxon>
        <taxon>Nelumbonaceae</taxon>
        <taxon>Nelumbo</taxon>
    </lineage>
</organism>
<evidence type="ECO:0000313" key="2">
    <source>
        <dbReference type="EMBL" id="DAD41003.1"/>
    </source>
</evidence>
<proteinExistence type="predicted"/>